<evidence type="ECO:0000313" key="3">
    <source>
        <dbReference type="EMBL" id="GCB87681.1"/>
    </source>
</evidence>
<proteinExistence type="predicted"/>
<dbReference type="RefSeq" id="WP_016573670.1">
    <property type="nucleotide sequence ID" value="NZ_BHXC01000002.1"/>
</dbReference>
<feature type="transmembrane region" description="Helical" evidence="2">
    <location>
        <begin position="32"/>
        <end position="52"/>
    </location>
</feature>
<evidence type="ECO:0000256" key="2">
    <source>
        <dbReference type="SAM" id="Phobius"/>
    </source>
</evidence>
<accession>A0A401QQL0</accession>
<keyword evidence="2" id="KW-0472">Membrane</keyword>
<keyword evidence="2" id="KW-0812">Transmembrane</keyword>
<name>A0A401QQL0_STRNR</name>
<dbReference type="AlphaFoldDB" id="A0A401QQL0"/>
<feature type="compositionally biased region" description="Basic and acidic residues" evidence="1">
    <location>
        <begin position="8"/>
        <end position="17"/>
    </location>
</feature>
<dbReference type="EMBL" id="BHXC01000002">
    <property type="protein sequence ID" value="GCB87681.1"/>
    <property type="molecule type" value="Genomic_DNA"/>
</dbReference>
<sequence>MNPTQLAEKTHDVDHARPATGAAAHRSRALRLVAVPLMAVLFSIGAASAASADTGAERDTGYETNLGALVGLGI</sequence>
<reference evidence="3 4" key="1">
    <citation type="journal article" date="2019" name="Microbiol. Resour. Announc.">
        <title>Draft Genome Sequence of the Most Traditional epsilon-Poly-l-Lysine Producer, Streptomyces albulus NBRC14147.</title>
        <authorList>
            <person name="Yamanaka K."/>
            <person name="Hamano Y."/>
        </authorList>
    </citation>
    <scope>NUCLEOTIDE SEQUENCE [LARGE SCALE GENOMIC DNA]</scope>
    <source>
        <strain evidence="3 4">NBRC 14147</strain>
    </source>
</reference>
<protein>
    <submittedName>
        <fullName evidence="3">Uncharacterized protein</fullName>
    </submittedName>
</protein>
<evidence type="ECO:0000256" key="1">
    <source>
        <dbReference type="SAM" id="MobiDB-lite"/>
    </source>
</evidence>
<feature type="region of interest" description="Disordered" evidence="1">
    <location>
        <begin position="1"/>
        <end position="21"/>
    </location>
</feature>
<comment type="caution">
    <text evidence="3">The sequence shown here is derived from an EMBL/GenBank/DDBJ whole genome shotgun (WGS) entry which is preliminary data.</text>
</comment>
<keyword evidence="2" id="KW-1133">Transmembrane helix</keyword>
<gene>
    <name evidence="3" type="ORF">SALB_00350</name>
</gene>
<dbReference type="Proteomes" id="UP000288351">
    <property type="component" value="Unassembled WGS sequence"/>
</dbReference>
<organism evidence="3 4">
    <name type="scientific">Streptomyces noursei</name>
    <name type="common">Streptomyces albulus</name>
    <dbReference type="NCBI Taxonomy" id="1971"/>
    <lineage>
        <taxon>Bacteria</taxon>
        <taxon>Bacillati</taxon>
        <taxon>Actinomycetota</taxon>
        <taxon>Actinomycetes</taxon>
        <taxon>Kitasatosporales</taxon>
        <taxon>Streptomycetaceae</taxon>
        <taxon>Streptomyces</taxon>
    </lineage>
</organism>
<evidence type="ECO:0000313" key="4">
    <source>
        <dbReference type="Proteomes" id="UP000288351"/>
    </source>
</evidence>